<dbReference type="Proteomes" id="UP001579974">
    <property type="component" value="Unassembled WGS sequence"/>
</dbReference>
<dbReference type="Gene3D" id="3.30.360.10">
    <property type="entry name" value="Dihydrodipicolinate Reductase, domain 2"/>
    <property type="match status" value="1"/>
</dbReference>
<protein>
    <submittedName>
        <fullName evidence="1">Uncharacterized protein</fullName>
    </submittedName>
</protein>
<dbReference type="EMBL" id="JBDXSU010000003">
    <property type="protein sequence ID" value="MFB5189542.1"/>
    <property type="molecule type" value="Genomic_DNA"/>
</dbReference>
<evidence type="ECO:0000313" key="2">
    <source>
        <dbReference type="Proteomes" id="UP001579974"/>
    </source>
</evidence>
<dbReference type="RefSeq" id="WP_275475398.1">
    <property type="nucleotide sequence ID" value="NZ_CP162940.1"/>
</dbReference>
<proteinExistence type="predicted"/>
<sequence length="150" mass="16393">MARRRGDYRLVAWSHTALTVRCEGGAIATFSAVGSAKLNWREDVFVHGTKGCVLYRDERLSVAKGLNGPVLEVPETELPASSDLDANFTDLILGRITTPAAPAVCGYRVARLTEAAWQSTASGQWFCSPNDMDLALRVRSYARVSLTRCD</sequence>
<gene>
    <name evidence="1" type="ORF">KKP3000_002814</name>
</gene>
<comment type="caution">
    <text evidence="1">The sequence shown here is derived from an EMBL/GenBank/DDBJ whole genome shotgun (WGS) entry which is preliminary data.</text>
</comment>
<accession>A0ABV5AD26</accession>
<keyword evidence="2" id="KW-1185">Reference proteome</keyword>
<organism evidence="1 2">
    <name type="scientific">Alicyclobacillus fastidiosus</name>
    <dbReference type="NCBI Taxonomy" id="392011"/>
    <lineage>
        <taxon>Bacteria</taxon>
        <taxon>Bacillati</taxon>
        <taxon>Bacillota</taxon>
        <taxon>Bacilli</taxon>
        <taxon>Bacillales</taxon>
        <taxon>Alicyclobacillaceae</taxon>
        <taxon>Alicyclobacillus</taxon>
    </lineage>
</organism>
<evidence type="ECO:0000313" key="1">
    <source>
        <dbReference type="EMBL" id="MFB5189542.1"/>
    </source>
</evidence>
<reference evidence="1 2" key="1">
    <citation type="journal article" date="2024" name="Int. J. Mol. Sci.">
        <title>Exploration of Alicyclobacillus spp. Genome in Search of Antibiotic Resistance.</title>
        <authorList>
            <person name="Bucka-Kolendo J."/>
            <person name="Kiousi D.E."/>
            <person name="Dekowska A."/>
            <person name="Mikolajczuk-Szczyrba A."/>
            <person name="Karadedos D.M."/>
            <person name="Michael P."/>
            <person name="Galanis A."/>
            <person name="Sokolowska B."/>
        </authorList>
    </citation>
    <scope>NUCLEOTIDE SEQUENCE [LARGE SCALE GENOMIC DNA]</scope>
    <source>
        <strain evidence="1 2">KKP 3000</strain>
    </source>
</reference>
<name>A0ABV5AD26_9BACL</name>